<dbReference type="AlphaFoldDB" id="A0A423TK17"/>
<organism evidence="8 9">
    <name type="scientific">Penaeus vannamei</name>
    <name type="common">Whiteleg shrimp</name>
    <name type="synonym">Litopenaeus vannamei</name>
    <dbReference type="NCBI Taxonomy" id="6689"/>
    <lineage>
        <taxon>Eukaryota</taxon>
        <taxon>Metazoa</taxon>
        <taxon>Ecdysozoa</taxon>
        <taxon>Arthropoda</taxon>
        <taxon>Crustacea</taxon>
        <taxon>Multicrustacea</taxon>
        <taxon>Malacostraca</taxon>
        <taxon>Eumalacostraca</taxon>
        <taxon>Eucarida</taxon>
        <taxon>Decapoda</taxon>
        <taxon>Dendrobranchiata</taxon>
        <taxon>Penaeoidea</taxon>
        <taxon>Penaeidae</taxon>
        <taxon>Penaeus</taxon>
    </lineage>
</organism>
<reference evidence="8 9" key="2">
    <citation type="submission" date="2019-01" db="EMBL/GenBank/DDBJ databases">
        <title>The decoding of complex shrimp genome reveals the adaptation for benthos swimmer, frequently molting mechanism and breeding impact on genome.</title>
        <authorList>
            <person name="Sun Y."/>
            <person name="Gao Y."/>
            <person name="Yu Y."/>
        </authorList>
    </citation>
    <scope>NUCLEOTIDE SEQUENCE [LARGE SCALE GENOMIC DNA]</scope>
    <source>
        <tissue evidence="8">Muscle</tissue>
    </source>
</reference>
<keyword evidence="5" id="KW-0469">Meiosis</keyword>
<gene>
    <name evidence="8" type="ORF">C7M84_004627</name>
</gene>
<dbReference type="SMART" id="SM00533">
    <property type="entry name" value="MUTSd"/>
    <property type="match status" value="1"/>
</dbReference>
<dbReference type="STRING" id="6689.A0A423TK17"/>
<dbReference type="GO" id="GO:0030983">
    <property type="term" value="F:mismatched DNA binding"/>
    <property type="evidence" value="ECO:0007669"/>
    <property type="project" value="InterPro"/>
</dbReference>
<dbReference type="GO" id="GO:0005634">
    <property type="term" value="C:nucleus"/>
    <property type="evidence" value="ECO:0007669"/>
    <property type="project" value="TreeGrafter"/>
</dbReference>
<dbReference type="GO" id="GO:0006298">
    <property type="term" value="P:mismatch repair"/>
    <property type="evidence" value="ECO:0007669"/>
    <property type="project" value="InterPro"/>
</dbReference>
<dbReference type="GO" id="GO:0005524">
    <property type="term" value="F:ATP binding"/>
    <property type="evidence" value="ECO:0007669"/>
    <property type="project" value="UniProtKB-KW"/>
</dbReference>
<proteinExistence type="inferred from homology"/>
<dbReference type="EMBL" id="QCYY01001609">
    <property type="protein sequence ID" value="ROT76812.1"/>
    <property type="molecule type" value="Genomic_DNA"/>
</dbReference>
<keyword evidence="3" id="KW-0067">ATP-binding</keyword>
<evidence type="ECO:0000256" key="3">
    <source>
        <dbReference type="ARBA" id="ARBA00022840"/>
    </source>
</evidence>
<dbReference type="SUPFAM" id="SSF52540">
    <property type="entry name" value="P-loop containing nucleoside triphosphate hydrolases"/>
    <property type="match status" value="1"/>
</dbReference>
<dbReference type="InterPro" id="IPR007696">
    <property type="entry name" value="DNA_mismatch_repair_MutS_core"/>
</dbReference>
<feature type="compositionally biased region" description="Low complexity" evidence="6">
    <location>
        <begin position="120"/>
        <end position="142"/>
    </location>
</feature>
<feature type="compositionally biased region" description="Low complexity" evidence="6">
    <location>
        <begin position="184"/>
        <end position="202"/>
    </location>
</feature>
<evidence type="ECO:0000256" key="5">
    <source>
        <dbReference type="ARBA" id="ARBA00023254"/>
    </source>
</evidence>
<dbReference type="SUPFAM" id="SSF48334">
    <property type="entry name" value="DNA repair protein MutS, domain III"/>
    <property type="match status" value="1"/>
</dbReference>
<dbReference type="InterPro" id="IPR036187">
    <property type="entry name" value="DNA_mismatch_repair_MutS_sf"/>
</dbReference>
<accession>A0A423TK17</accession>
<name>A0A423TK17_PENVA</name>
<keyword evidence="2" id="KW-0547">Nucleotide-binding</keyword>
<protein>
    <submittedName>
        <fullName evidence="8">Putative mutS protein-like 4</fullName>
    </submittedName>
</protein>
<dbReference type="InterPro" id="IPR036678">
    <property type="entry name" value="MutS_con_dom_sf"/>
</dbReference>
<feature type="compositionally biased region" description="Low complexity" evidence="6">
    <location>
        <begin position="211"/>
        <end position="222"/>
    </location>
</feature>
<evidence type="ECO:0000256" key="6">
    <source>
        <dbReference type="SAM" id="MobiDB-lite"/>
    </source>
</evidence>
<dbReference type="PANTHER" id="PTHR11361:SF21">
    <property type="entry name" value="MUTS PROTEIN HOMOLOG 4"/>
    <property type="match status" value="1"/>
</dbReference>
<keyword evidence="4" id="KW-0238">DNA-binding</keyword>
<dbReference type="OrthoDB" id="10252754at2759"/>
<keyword evidence="9" id="KW-1185">Reference proteome</keyword>
<comment type="similarity">
    <text evidence="1">Belongs to the DNA mismatch repair MutS family.</text>
</comment>
<dbReference type="PROSITE" id="PS00486">
    <property type="entry name" value="DNA_MISMATCH_REPAIR_2"/>
    <property type="match status" value="1"/>
</dbReference>
<dbReference type="Proteomes" id="UP000283509">
    <property type="component" value="Unassembled WGS sequence"/>
</dbReference>
<dbReference type="Gene3D" id="3.40.50.300">
    <property type="entry name" value="P-loop containing nucleotide triphosphate hydrolases"/>
    <property type="match status" value="1"/>
</dbReference>
<dbReference type="GO" id="GO:0140664">
    <property type="term" value="F:ATP-dependent DNA damage sensor activity"/>
    <property type="evidence" value="ECO:0007669"/>
    <property type="project" value="InterPro"/>
</dbReference>
<feature type="compositionally biased region" description="Low complexity" evidence="6">
    <location>
        <begin position="82"/>
        <end position="92"/>
    </location>
</feature>
<dbReference type="Gene3D" id="1.10.1420.10">
    <property type="match status" value="2"/>
</dbReference>
<evidence type="ECO:0000259" key="7">
    <source>
        <dbReference type="PROSITE" id="PS00486"/>
    </source>
</evidence>
<feature type="domain" description="DNA mismatch repair proteins mutS family" evidence="7">
    <location>
        <begin position="839"/>
        <end position="855"/>
    </location>
</feature>
<evidence type="ECO:0000256" key="2">
    <source>
        <dbReference type="ARBA" id="ARBA00022741"/>
    </source>
</evidence>
<evidence type="ECO:0000313" key="8">
    <source>
        <dbReference type="EMBL" id="ROT76812.1"/>
    </source>
</evidence>
<dbReference type="InterPro" id="IPR027417">
    <property type="entry name" value="P-loop_NTPase"/>
</dbReference>
<dbReference type="Gene3D" id="3.30.420.110">
    <property type="entry name" value="MutS, connector domain"/>
    <property type="match status" value="1"/>
</dbReference>
<dbReference type="FunFam" id="3.30.420.110:FF:000003">
    <property type="entry name" value="mutS protein homolog 4"/>
    <property type="match status" value="1"/>
</dbReference>
<feature type="region of interest" description="Disordered" evidence="6">
    <location>
        <begin position="42"/>
        <end position="222"/>
    </location>
</feature>
<reference evidence="8 9" key="1">
    <citation type="submission" date="2018-04" db="EMBL/GenBank/DDBJ databases">
        <authorList>
            <person name="Zhang X."/>
            <person name="Yuan J."/>
            <person name="Li F."/>
            <person name="Xiang J."/>
        </authorList>
    </citation>
    <scope>NUCLEOTIDE SEQUENCE [LARGE SCALE GENOMIC DNA]</scope>
    <source>
        <tissue evidence="8">Muscle</tissue>
    </source>
</reference>
<evidence type="ECO:0000256" key="1">
    <source>
        <dbReference type="ARBA" id="ARBA00006271"/>
    </source>
</evidence>
<dbReference type="Pfam" id="PF00488">
    <property type="entry name" value="MutS_V"/>
    <property type="match status" value="2"/>
</dbReference>
<sequence>MAFVPLSLAKTPKYDIYSCSEVENSDQEVDLHDGILGHGGVVGGRGGDGGESSRDQIRPSVRGAPAHSTPIFDFTPPHPAHLLSSGTSLSLTQPSRASCSSGPQRARGTRESWSASAELSAVASCRTSRSSSASGEGEASGASKDHSSLFKTPRNDGHGWASRNNYPGRGRKRTPSWTGSKDASSTGRSRTPSTGRTTTLGSARYSWTPGSARSSAPSARARAVPPSTVVAVAEGRGQARGEVGVAAIDLRRPHLSLAQFSDTHTYTRTLTKLIVLNPLEVVIASTAVDGAAGVGGRSGLVRVLQESLAEVSITAIHRRYFKDTRGLAIVKHLAAPHCAYVERHLATKYYCLATVAALMKYIECIQHVTYAPHTLHVELSSSENTMNIEHSTCRKLELVRSLRGSWEDSLFGALRHTRTPGGTRLLHVPTINARLNALQYLVDNPDLFYTLQSILGRFPDIDWLLSMCAQLHKEDTEQRCELRLNYVISLKNTLELLDPLASTLADATDPLLDSVRQSVSRADLQELLETLRGVMHEDARLVKGAAAMRAQRCYAIKSHVNGLLDVARKIYSEIIDITAHVEELAKDHNVGMRVGHNAARGFHIAIPVPKRKSAPNLPSVFIKVQRGRGCITCTTEHLYLLDQRSRDTLREILIMSNVIVSEMLIEARGRMGALHGLGEAIATLDLVVSLAHSAALGSWVRPEFSRALAIRCGRHPILDVLAPTPPVPNNTFLSPESRVMVVTGPNMSGKSTYLRQIALIQVLAQIGSFVPAEFASLRVVRHLFTHLGSEDSPENNASTFQVQPSSLVVFPPLFPTTLLHPYYLYSPYDAIAVHKTSDSLVLLDELGSGTSVEEGGSLAWAVMETLVHARATTVLATHALFLTKLPYLYPTVVNYHLESEDEGGGLLRLSHVVRRGVTQATHYGLALAAVTAMPPSVLQRSRHLASVMAPPTQVAVEEDAESLRYRAVYRLAHRLLALANATLPTSSPSDDPQANYAALTPRASTSKALQPHSIDETTSEASPRESRSLGAHDLTALSDTRATELKTKLQCLLQDFMAQVDGGTLDAPQLSDEDGDGLQGLVGVLRKRCSATWKKMLTSAVVCVENY</sequence>
<dbReference type="SMART" id="SM00534">
    <property type="entry name" value="MUTSac"/>
    <property type="match status" value="1"/>
</dbReference>
<dbReference type="GO" id="GO:0007131">
    <property type="term" value="P:reciprocal meiotic recombination"/>
    <property type="evidence" value="ECO:0007669"/>
    <property type="project" value="TreeGrafter"/>
</dbReference>
<dbReference type="InterPro" id="IPR045076">
    <property type="entry name" value="MutS"/>
</dbReference>
<evidence type="ECO:0000313" key="9">
    <source>
        <dbReference type="Proteomes" id="UP000283509"/>
    </source>
</evidence>
<dbReference type="Pfam" id="PF05192">
    <property type="entry name" value="MutS_III"/>
    <property type="match status" value="1"/>
</dbReference>
<feature type="compositionally biased region" description="Polar residues" evidence="6">
    <location>
        <begin position="93"/>
        <end position="103"/>
    </location>
</feature>
<comment type="caution">
    <text evidence="8">The sequence shown here is derived from an EMBL/GenBank/DDBJ whole genome shotgun (WGS) entry which is preliminary data.</text>
</comment>
<dbReference type="SUPFAM" id="SSF53150">
    <property type="entry name" value="DNA repair protein MutS, domain II"/>
    <property type="match status" value="1"/>
</dbReference>
<dbReference type="InterPro" id="IPR000432">
    <property type="entry name" value="DNA_mismatch_repair_MutS_C"/>
</dbReference>
<feature type="compositionally biased region" description="Basic and acidic residues" evidence="6">
    <location>
        <begin position="143"/>
        <end position="157"/>
    </location>
</feature>
<feature type="region of interest" description="Disordered" evidence="6">
    <location>
        <begin position="1002"/>
        <end position="1032"/>
    </location>
</feature>
<evidence type="ECO:0000256" key="4">
    <source>
        <dbReference type="ARBA" id="ARBA00023125"/>
    </source>
</evidence>
<dbReference type="PANTHER" id="PTHR11361">
    <property type="entry name" value="DNA MISMATCH REPAIR PROTEIN MUTS FAMILY MEMBER"/>
    <property type="match status" value="1"/>
</dbReference>